<keyword evidence="1" id="KW-0732">Signal</keyword>
<evidence type="ECO:0000313" key="3">
    <source>
        <dbReference type="Proteomes" id="UP000186601"/>
    </source>
</evidence>
<dbReference type="OrthoDB" id="5795902at2759"/>
<feature type="signal peptide" evidence="1">
    <location>
        <begin position="1"/>
        <end position="25"/>
    </location>
</feature>
<dbReference type="AlphaFoldDB" id="A0A2R6QEI4"/>
<feature type="chain" id="PRO_5015333224" evidence="1">
    <location>
        <begin position="26"/>
        <end position="73"/>
    </location>
</feature>
<sequence>MISGPDLWQIVLLLLNAQAYVGVNGHTPVLAQTPLSGQSWDILFSGYLVVRDGFKPGMGNNVIGALDILRMGV</sequence>
<dbReference type="Proteomes" id="UP000186601">
    <property type="component" value="Unassembled WGS sequence"/>
</dbReference>
<protein>
    <submittedName>
        <fullName evidence="2">Uncharacterized protein</fullName>
    </submittedName>
</protein>
<dbReference type="EMBL" id="MLYV02000360">
    <property type="protein sequence ID" value="PSS06558.1"/>
    <property type="molecule type" value="Genomic_DNA"/>
</dbReference>
<comment type="caution">
    <text evidence="2">The sequence shown here is derived from an EMBL/GenBank/DDBJ whole genome shotgun (WGS) entry which is preliminary data.</text>
</comment>
<reference evidence="2 3" key="1">
    <citation type="submission" date="2018-02" db="EMBL/GenBank/DDBJ databases">
        <title>Genome sequence of the basidiomycete white-rot fungus Phlebia centrifuga.</title>
        <authorList>
            <person name="Granchi Z."/>
            <person name="Peng M."/>
            <person name="de Vries R.P."/>
            <person name="Hilden K."/>
            <person name="Makela M.R."/>
            <person name="Grigoriev I."/>
            <person name="Riley R."/>
        </authorList>
    </citation>
    <scope>NUCLEOTIDE SEQUENCE [LARGE SCALE GENOMIC DNA]</scope>
    <source>
        <strain evidence="2 3">FBCC195</strain>
    </source>
</reference>
<name>A0A2R6QEI4_9APHY</name>
<accession>A0A2R6QEI4</accession>
<organism evidence="2 3">
    <name type="scientific">Hermanssonia centrifuga</name>
    <dbReference type="NCBI Taxonomy" id="98765"/>
    <lineage>
        <taxon>Eukaryota</taxon>
        <taxon>Fungi</taxon>
        <taxon>Dikarya</taxon>
        <taxon>Basidiomycota</taxon>
        <taxon>Agaricomycotina</taxon>
        <taxon>Agaricomycetes</taxon>
        <taxon>Polyporales</taxon>
        <taxon>Meruliaceae</taxon>
        <taxon>Hermanssonia</taxon>
    </lineage>
</organism>
<keyword evidence="3" id="KW-1185">Reference proteome</keyword>
<proteinExistence type="predicted"/>
<evidence type="ECO:0000256" key="1">
    <source>
        <dbReference type="SAM" id="SignalP"/>
    </source>
</evidence>
<gene>
    <name evidence="2" type="ORF">PHLCEN_2v3616</name>
</gene>
<evidence type="ECO:0000313" key="2">
    <source>
        <dbReference type="EMBL" id="PSS06558.1"/>
    </source>
</evidence>